<feature type="region of interest" description="Disordered" evidence="1">
    <location>
        <begin position="90"/>
        <end position="115"/>
    </location>
</feature>
<dbReference type="EMBL" id="HBKO01011154">
    <property type="protein sequence ID" value="CAE2203817.1"/>
    <property type="molecule type" value="Transcribed_RNA"/>
</dbReference>
<accession>A0A7S4HMX6</accession>
<gene>
    <name evidence="2" type="ORF">CPOL0286_LOCUS4967</name>
</gene>
<protein>
    <submittedName>
        <fullName evidence="2">Uncharacterized protein</fullName>
    </submittedName>
</protein>
<organism evidence="2">
    <name type="scientific">Prymnesium polylepis</name>
    <dbReference type="NCBI Taxonomy" id="72548"/>
    <lineage>
        <taxon>Eukaryota</taxon>
        <taxon>Haptista</taxon>
        <taxon>Haptophyta</taxon>
        <taxon>Prymnesiophyceae</taxon>
        <taxon>Prymnesiales</taxon>
        <taxon>Prymnesiaceae</taxon>
        <taxon>Prymnesium</taxon>
    </lineage>
</organism>
<evidence type="ECO:0000256" key="1">
    <source>
        <dbReference type="SAM" id="MobiDB-lite"/>
    </source>
</evidence>
<sequence length="115" mass="12163">MGPPGGPEDSWLVHNGTLYLNFFPLVRSHFASDLETHIAQGNARWIGLWGSLKAGPFNTDCLAETWGPPSKYPCPSTGCRSCMDQPQAVPGITPAPPSAAAPPGSIYARGAEARD</sequence>
<dbReference type="AlphaFoldDB" id="A0A7S4HMX6"/>
<reference evidence="2" key="1">
    <citation type="submission" date="2021-01" db="EMBL/GenBank/DDBJ databases">
        <authorList>
            <person name="Corre E."/>
            <person name="Pelletier E."/>
            <person name="Niang G."/>
            <person name="Scheremetjew M."/>
            <person name="Finn R."/>
            <person name="Kale V."/>
            <person name="Holt S."/>
            <person name="Cochrane G."/>
            <person name="Meng A."/>
            <person name="Brown T."/>
            <person name="Cohen L."/>
        </authorList>
    </citation>
    <scope>NUCLEOTIDE SEQUENCE</scope>
    <source>
        <strain evidence="2">UIO037</strain>
    </source>
</reference>
<proteinExistence type="predicted"/>
<evidence type="ECO:0000313" key="2">
    <source>
        <dbReference type="EMBL" id="CAE2203817.1"/>
    </source>
</evidence>
<name>A0A7S4HMX6_9EUKA</name>